<dbReference type="AlphaFoldDB" id="A0A7K1XT48"/>
<gene>
    <name evidence="2" type="ORF">GS398_02575</name>
</gene>
<comment type="caution">
    <text evidence="2">The sequence shown here is derived from an EMBL/GenBank/DDBJ whole genome shotgun (WGS) entry which is preliminary data.</text>
</comment>
<protein>
    <submittedName>
        <fullName evidence="2">Uncharacterized protein</fullName>
    </submittedName>
</protein>
<name>A0A7K1XT48_9SPHI</name>
<reference evidence="2 3" key="1">
    <citation type="submission" date="2019-11" db="EMBL/GenBank/DDBJ databases">
        <title>Pedobacter sp. HMF7056 Genome sequencing and assembly.</title>
        <authorList>
            <person name="Kang H."/>
            <person name="Kim H."/>
            <person name="Joh K."/>
        </authorList>
    </citation>
    <scope>NUCLEOTIDE SEQUENCE [LARGE SCALE GENOMIC DNA]</scope>
    <source>
        <strain evidence="2 3">HMF7056</strain>
    </source>
</reference>
<evidence type="ECO:0000256" key="1">
    <source>
        <dbReference type="SAM" id="MobiDB-lite"/>
    </source>
</evidence>
<sequence length="126" mass="13265">MARLRVARASGDFVLSPPAGGLPLCSASGPEAIRLHLAIRAGPAPLHVPQSPSYLGLLLRHPGSARRPACRKILPLVMILVQTNCSKALRGSASLAGRITASSEAGTLRPSNPAVRRRAPEVLLRR</sequence>
<evidence type="ECO:0000313" key="3">
    <source>
        <dbReference type="Proteomes" id="UP000451233"/>
    </source>
</evidence>
<evidence type="ECO:0000313" key="2">
    <source>
        <dbReference type="EMBL" id="MXV14171.1"/>
    </source>
</evidence>
<accession>A0A7K1XT48</accession>
<dbReference type="RefSeq" id="WP_160905164.1">
    <property type="nucleotide sequence ID" value="NZ_WVHS01000001.1"/>
</dbReference>
<keyword evidence="3" id="KW-1185">Reference proteome</keyword>
<proteinExistence type="predicted"/>
<organism evidence="2 3">
    <name type="scientific">Hufsiella ginkgonis</name>
    <dbReference type="NCBI Taxonomy" id="2695274"/>
    <lineage>
        <taxon>Bacteria</taxon>
        <taxon>Pseudomonadati</taxon>
        <taxon>Bacteroidota</taxon>
        <taxon>Sphingobacteriia</taxon>
        <taxon>Sphingobacteriales</taxon>
        <taxon>Sphingobacteriaceae</taxon>
        <taxon>Hufsiella</taxon>
    </lineage>
</organism>
<feature type="region of interest" description="Disordered" evidence="1">
    <location>
        <begin position="101"/>
        <end position="126"/>
    </location>
</feature>
<dbReference type="Proteomes" id="UP000451233">
    <property type="component" value="Unassembled WGS sequence"/>
</dbReference>
<dbReference type="EMBL" id="WVHS01000001">
    <property type="protein sequence ID" value="MXV14171.1"/>
    <property type="molecule type" value="Genomic_DNA"/>
</dbReference>